<dbReference type="PROSITE" id="PS51708">
    <property type="entry name" value="CHAD"/>
    <property type="match status" value="1"/>
</dbReference>
<dbReference type="AlphaFoldDB" id="A0A9Q3ZEQ3"/>
<dbReference type="Gene3D" id="1.40.20.10">
    <property type="entry name" value="CHAD domain"/>
    <property type="match status" value="1"/>
</dbReference>
<dbReference type="Pfam" id="PF05235">
    <property type="entry name" value="CHAD"/>
    <property type="match status" value="1"/>
</dbReference>
<dbReference type="EMBL" id="JAJVKT010000037">
    <property type="protein sequence ID" value="MCE7511048.1"/>
    <property type="molecule type" value="Genomic_DNA"/>
</dbReference>
<organism evidence="2 3">
    <name type="scientific">Alloalcanivorax xenomutans</name>
    <dbReference type="NCBI Taxonomy" id="1094342"/>
    <lineage>
        <taxon>Bacteria</taxon>
        <taxon>Pseudomonadati</taxon>
        <taxon>Pseudomonadota</taxon>
        <taxon>Gammaproteobacteria</taxon>
        <taxon>Oceanospirillales</taxon>
        <taxon>Alcanivoracaceae</taxon>
        <taxon>Alloalcanivorax</taxon>
    </lineage>
</organism>
<evidence type="ECO:0000259" key="1">
    <source>
        <dbReference type="PROSITE" id="PS51708"/>
    </source>
</evidence>
<name>A0A9Q3ZEQ3_9GAMM</name>
<comment type="caution">
    <text evidence="2">The sequence shown here is derived from an EMBL/GenBank/DDBJ whole genome shotgun (WGS) entry which is preliminary data.</text>
</comment>
<evidence type="ECO:0000313" key="2">
    <source>
        <dbReference type="EMBL" id="MCE7511048.1"/>
    </source>
</evidence>
<reference evidence="2" key="1">
    <citation type="submission" date="2022-01" db="EMBL/GenBank/DDBJ databases">
        <authorList>
            <person name="Karlyshev A.V."/>
            <person name="Jaspars M."/>
        </authorList>
    </citation>
    <scope>NUCLEOTIDE SEQUENCE</scope>
    <source>
        <strain evidence="2">AGSA3-2</strain>
    </source>
</reference>
<gene>
    <name evidence="2" type="ORF">LZG35_20630</name>
</gene>
<dbReference type="InterPro" id="IPR007899">
    <property type="entry name" value="CHAD_dom"/>
</dbReference>
<dbReference type="Proteomes" id="UP001107961">
    <property type="component" value="Unassembled WGS sequence"/>
</dbReference>
<dbReference type="PANTHER" id="PTHR39339:SF1">
    <property type="entry name" value="CHAD DOMAIN-CONTAINING PROTEIN"/>
    <property type="match status" value="1"/>
</dbReference>
<dbReference type="RefSeq" id="WP_233926185.1">
    <property type="nucleotide sequence ID" value="NZ_JAJVKT010000037.1"/>
</dbReference>
<protein>
    <submittedName>
        <fullName evidence="2">CHAD domain-containing protein</fullName>
    </submittedName>
</protein>
<dbReference type="InterPro" id="IPR038186">
    <property type="entry name" value="CHAD_dom_sf"/>
</dbReference>
<accession>A0A9Q3ZEQ3</accession>
<dbReference type="SMART" id="SM00880">
    <property type="entry name" value="CHAD"/>
    <property type="match status" value="1"/>
</dbReference>
<sequence>MSSPMLERLVAVACDQDCQALASLMDQQQLTPEQVHSLRVLIKRQRALWQLMSTQGESKRAQKQDKALRAGARLLAASRDRQVTEETLATLKQTTRRDYELEALERVMAWLAEEQSDPVAPPVPEALPLVFQEDLDAWQALKRKGEDQDVIRKGYVTLYRQLRQQALETLSEGKDEDWHRLRRDVKYLLYQLEPLGGTLADAEVDIKRIRKLGSQLGDLHDLHMLGDQLKRRLKKTGDAGLREALVCVRQLAARREERVMTECRQRTRRVFELKPKMLRQALEQLALPI</sequence>
<proteinExistence type="predicted"/>
<evidence type="ECO:0000313" key="3">
    <source>
        <dbReference type="Proteomes" id="UP001107961"/>
    </source>
</evidence>
<dbReference type="PANTHER" id="PTHR39339">
    <property type="entry name" value="SLR1444 PROTEIN"/>
    <property type="match status" value="1"/>
</dbReference>
<feature type="domain" description="CHAD" evidence="1">
    <location>
        <begin position="1"/>
        <end position="276"/>
    </location>
</feature>
<keyword evidence="3" id="KW-1185">Reference proteome</keyword>